<evidence type="ECO:0000313" key="2">
    <source>
        <dbReference type="WBParaSite" id="MhA1_Contig417.frz3.gene35"/>
    </source>
</evidence>
<reference evidence="2" key="1">
    <citation type="submission" date="2016-11" db="UniProtKB">
        <authorList>
            <consortium name="WormBaseParasite"/>
        </authorList>
    </citation>
    <scope>IDENTIFICATION</scope>
</reference>
<sequence>LEAPEQAQHLQFPLQTLLIDLAKHAIPSLNKSQYMTNTTLFVNNF</sequence>
<protein>
    <submittedName>
        <fullName evidence="2">Amino acid adenylation</fullName>
    </submittedName>
</protein>
<dbReference type="AlphaFoldDB" id="A0A1I8BR42"/>
<evidence type="ECO:0000313" key="1">
    <source>
        <dbReference type="Proteomes" id="UP000095281"/>
    </source>
</evidence>
<dbReference type="WBParaSite" id="MhA1_Contig417.frz3.gene35">
    <property type="protein sequence ID" value="MhA1_Contig417.frz3.gene35"/>
    <property type="gene ID" value="MhA1_Contig417.frz3.gene35"/>
</dbReference>
<dbReference type="Proteomes" id="UP000095281">
    <property type="component" value="Unplaced"/>
</dbReference>
<name>A0A1I8BR42_MELHA</name>
<organism evidence="1 2">
    <name type="scientific">Meloidogyne hapla</name>
    <name type="common">Root-knot nematode worm</name>
    <dbReference type="NCBI Taxonomy" id="6305"/>
    <lineage>
        <taxon>Eukaryota</taxon>
        <taxon>Metazoa</taxon>
        <taxon>Ecdysozoa</taxon>
        <taxon>Nematoda</taxon>
        <taxon>Chromadorea</taxon>
        <taxon>Rhabditida</taxon>
        <taxon>Tylenchina</taxon>
        <taxon>Tylenchomorpha</taxon>
        <taxon>Tylenchoidea</taxon>
        <taxon>Meloidogynidae</taxon>
        <taxon>Meloidogyninae</taxon>
        <taxon>Meloidogyne</taxon>
    </lineage>
</organism>
<accession>A0A1I8BR42</accession>
<keyword evidence="1" id="KW-1185">Reference proteome</keyword>
<proteinExistence type="predicted"/>